<feature type="domain" description="Protein kinase" evidence="37">
    <location>
        <begin position="585"/>
        <end position="958"/>
    </location>
</feature>
<evidence type="ECO:0000256" key="17">
    <source>
        <dbReference type="ARBA" id="ARBA00023137"/>
    </source>
</evidence>
<dbReference type="PROSITE" id="PS00109">
    <property type="entry name" value="PROTEIN_KINASE_TYR"/>
    <property type="match status" value="1"/>
</dbReference>
<dbReference type="InterPro" id="IPR036179">
    <property type="entry name" value="Ig-like_dom_sf"/>
</dbReference>
<dbReference type="InterPro" id="IPR008266">
    <property type="entry name" value="Tyr_kinase_AS"/>
</dbReference>
<feature type="active site" description="Proton acceptor" evidence="27">
    <location>
        <position position="806"/>
    </location>
</feature>
<dbReference type="Proteomes" id="UP000261620">
    <property type="component" value="Unplaced"/>
</dbReference>
<dbReference type="FunFam" id="1.10.510.10:FF:000140">
    <property type="entry name" value="Platelet-derived growth factor receptor beta"/>
    <property type="match status" value="1"/>
</dbReference>
<keyword evidence="20" id="KW-0325">Glycoprotein</keyword>
<evidence type="ECO:0000256" key="35">
    <source>
        <dbReference type="SAM" id="MobiDB-lite"/>
    </source>
</evidence>
<dbReference type="STRING" id="94237.ENSMMOP00000008264"/>
<keyword evidence="15 36" id="KW-1133">Transmembrane helix</keyword>
<dbReference type="InterPro" id="IPR027290">
    <property type="entry name" value="PDGFRA"/>
</dbReference>
<feature type="binding site" evidence="28">
    <location>
        <begin position="592"/>
        <end position="599"/>
    </location>
    <ligand>
        <name>ATP</name>
        <dbReference type="ChEBI" id="CHEBI:30616"/>
    </ligand>
</feature>
<feature type="disulfide bond" evidence="32">
    <location>
        <begin position="140"/>
        <end position="181"/>
    </location>
</feature>
<dbReference type="Gene3D" id="1.10.510.10">
    <property type="entry name" value="Transferase(Phosphotransferase) domain 1"/>
    <property type="match status" value="1"/>
</dbReference>
<dbReference type="PANTHER" id="PTHR24416:SF52">
    <property type="entry name" value="PLATELET-DERIVED GROWTH FACTOR RECEPTOR ALPHA"/>
    <property type="match status" value="1"/>
</dbReference>
<feature type="binding site" evidence="29">
    <location>
        <position position="811"/>
    </location>
    <ligand>
        <name>Mg(2+)</name>
        <dbReference type="ChEBI" id="CHEBI:18420"/>
    </ligand>
</feature>
<dbReference type="GO" id="GO:0048407">
    <property type="term" value="F:platelet-derived growth factor binding"/>
    <property type="evidence" value="ECO:0007669"/>
    <property type="project" value="TreeGrafter"/>
</dbReference>
<dbReference type="PROSITE" id="PS00240">
    <property type="entry name" value="RECEPTOR_TYR_KIN_III"/>
    <property type="match status" value="1"/>
</dbReference>
<feature type="region of interest" description="Disordered" evidence="35">
    <location>
        <begin position="999"/>
        <end position="1047"/>
    </location>
</feature>
<dbReference type="InterPro" id="IPR007110">
    <property type="entry name" value="Ig-like_dom"/>
</dbReference>
<dbReference type="GO" id="GO:0005524">
    <property type="term" value="F:ATP binding"/>
    <property type="evidence" value="ECO:0007669"/>
    <property type="project" value="UniProtKB-UniRule"/>
</dbReference>
<organism evidence="39 40">
    <name type="scientific">Mola mola</name>
    <name type="common">Ocean sunfish</name>
    <name type="synonym">Tetraodon mola</name>
    <dbReference type="NCBI Taxonomy" id="94237"/>
    <lineage>
        <taxon>Eukaryota</taxon>
        <taxon>Metazoa</taxon>
        <taxon>Chordata</taxon>
        <taxon>Craniata</taxon>
        <taxon>Vertebrata</taxon>
        <taxon>Euteleostomi</taxon>
        <taxon>Actinopterygii</taxon>
        <taxon>Neopterygii</taxon>
        <taxon>Teleostei</taxon>
        <taxon>Neoteleostei</taxon>
        <taxon>Acanthomorphata</taxon>
        <taxon>Eupercaria</taxon>
        <taxon>Tetraodontiformes</taxon>
        <taxon>Molidae</taxon>
        <taxon>Mola</taxon>
    </lineage>
</organism>
<keyword evidence="17 26" id="KW-0829">Tyrosine-protein kinase</keyword>
<keyword evidence="13 26" id="KW-0067">ATP-binding</keyword>
<dbReference type="FunFam" id="2.60.40.10:FF:000223">
    <property type="entry name" value="Platelet-derived growth factor receptor beta"/>
    <property type="match status" value="1"/>
</dbReference>
<dbReference type="PRINTS" id="PR01832">
    <property type="entry name" value="VEGFRECEPTOR"/>
</dbReference>
<keyword evidence="11 26" id="KW-0547">Nucleotide-binding</keyword>
<feature type="binding site" evidence="29">
    <location>
        <position position="564"/>
    </location>
    <ligand>
        <name>Mg(2+)</name>
        <dbReference type="ChEBI" id="CHEBI:18420"/>
    </ligand>
</feature>
<keyword evidence="5 26" id="KW-1003">Cell membrane</keyword>
<dbReference type="InterPro" id="IPR013098">
    <property type="entry name" value="Ig_I-set"/>
</dbReference>
<comment type="subunit">
    <text evidence="26">Interacts with homodimeric PDGFA, PDGFB and PDGFC, and with heterodimers formed by PDGFA and PDGFB. Monomer in the absence of bound ligand.</text>
</comment>
<dbReference type="GO" id="GO:0043235">
    <property type="term" value="C:receptor complex"/>
    <property type="evidence" value="ECO:0007669"/>
    <property type="project" value="TreeGrafter"/>
</dbReference>
<keyword evidence="21 34" id="KW-0393">Immunoglobulin domain</keyword>
<keyword evidence="29" id="KW-0460">Magnesium</keyword>
<evidence type="ECO:0000313" key="40">
    <source>
        <dbReference type="Proteomes" id="UP000261620"/>
    </source>
</evidence>
<evidence type="ECO:0000259" key="37">
    <source>
        <dbReference type="PROSITE" id="PS50011"/>
    </source>
</evidence>
<reference evidence="39" key="1">
    <citation type="submission" date="2025-08" db="UniProtKB">
        <authorList>
            <consortium name="Ensembl"/>
        </authorList>
    </citation>
    <scope>IDENTIFICATION</scope>
</reference>
<feature type="binding site" evidence="29">
    <location>
        <position position="824"/>
    </location>
    <ligand>
        <name>Mg(2+)</name>
        <dbReference type="ChEBI" id="CHEBI:18420"/>
    </ligand>
</feature>
<dbReference type="InterPro" id="IPR011009">
    <property type="entry name" value="Kinase-like_dom_sf"/>
</dbReference>
<keyword evidence="18 32" id="KW-1015">Disulfide bond</keyword>
<evidence type="ECO:0000256" key="14">
    <source>
        <dbReference type="ARBA" id="ARBA00022843"/>
    </source>
</evidence>
<evidence type="ECO:0000256" key="1">
    <source>
        <dbReference type="ARBA" id="ARBA00004251"/>
    </source>
</evidence>
<feature type="domain" description="Ig-like" evidence="38">
    <location>
        <begin position="311"/>
        <end position="406"/>
    </location>
</feature>
<keyword evidence="6 26" id="KW-0145">Chemotaxis</keyword>
<evidence type="ECO:0000256" key="33">
    <source>
        <dbReference type="PROSITE-ProRule" id="PRU10141"/>
    </source>
</evidence>
<dbReference type="GO" id="GO:0046872">
    <property type="term" value="F:metal ion binding"/>
    <property type="evidence" value="ECO:0007669"/>
    <property type="project" value="UniProtKB-KW"/>
</dbReference>
<dbReference type="PROSITE" id="PS50835">
    <property type="entry name" value="IG_LIKE"/>
    <property type="match status" value="2"/>
</dbReference>
<dbReference type="GO" id="GO:0005886">
    <property type="term" value="C:plasma membrane"/>
    <property type="evidence" value="ECO:0007669"/>
    <property type="project" value="UniProtKB-SubCell"/>
</dbReference>
<evidence type="ECO:0000259" key="38">
    <source>
        <dbReference type="PROSITE" id="PS50835"/>
    </source>
</evidence>
<evidence type="ECO:0000256" key="4">
    <source>
        <dbReference type="ARBA" id="ARBA00022473"/>
    </source>
</evidence>
<keyword evidence="9 34" id="KW-0812">Transmembrane</keyword>
<dbReference type="InterPro" id="IPR020635">
    <property type="entry name" value="Tyr_kinase_cat_dom"/>
</dbReference>
<feature type="domain" description="Ig-like" evidence="38">
    <location>
        <begin position="218"/>
        <end position="297"/>
    </location>
</feature>
<dbReference type="InterPro" id="IPR003599">
    <property type="entry name" value="Ig_sub"/>
</dbReference>
<evidence type="ECO:0000256" key="24">
    <source>
        <dbReference type="ARBA" id="ARBA00051243"/>
    </source>
</evidence>
<dbReference type="SUPFAM" id="SSF56112">
    <property type="entry name" value="Protein kinase-like (PK-like)"/>
    <property type="match status" value="1"/>
</dbReference>
<reference evidence="39" key="2">
    <citation type="submission" date="2025-09" db="UniProtKB">
        <authorList>
            <consortium name="Ensembl"/>
        </authorList>
    </citation>
    <scope>IDENTIFICATION</scope>
</reference>
<comment type="subcellular location">
    <subcellularLocation>
        <location evidence="1 26">Cell membrane</location>
        <topology evidence="1 26">Single-pass type I membrane protein</topology>
    </subcellularLocation>
    <subcellularLocation>
        <location evidence="34">Membrane</location>
        <topology evidence="34">Single-pass type I membrane protein</topology>
    </subcellularLocation>
</comment>
<keyword evidence="7" id="KW-0597">Phosphoprotein</keyword>
<dbReference type="Gene3D" id="2.60.40.10">
    <property type="entry name" value="Immunoglobulins"/>
    <property type="match status" value="5"/>
</dbReference>
<dbReference type="GO" id="GO:0005018">
    <property type="term" value="F:platelet-derived growth factor alpha-receptor activity"/>
    <property type="evidence" value="ECO:0007669"/>
    <property type="project" value="InterPro"/>
</dbReference>
<keyword evidence="40" id="KW-1185">Reference proteome</keyword>
<keyword evidence="19 26" id="KW-0675">Receptor</keyword>
<evidence type="ECO:0000256" key="2">
    <source>
        <dbReference type="ARBA" id="ARBA00011902"/>
    </source>
</evidence>
<evidence type="ECO:0000256" key="22">
    <source>
        <dbReference type="ARBA" id="ARBA00029782"/>
    </source>
</evidence>
<evidence type="ECO:0000256" key="11">
    <source>
        <dbReference type="ARBA" id="ARBA00022741"/>
    </source>
</evidence>
<comment type="similarity">
    <text evidence="26 34">Belongs to the protein kinase superfamily. Tyr protein kinase family. CSF-1/PDGF receptor subfamily.</text>
</comment>
<dbReference type="InterPro" id="IPR001245">
    <property type="entry name" value="Ser-Thr/Tyr_kinase_cat_dom"/>
</dbReference>
<evidence type="ECO:0000256" key="21">
    <source>
        <dbReference type="ARBA" id="ARBA00023319"/>
    </source>
</evidence>
<dbReference type="SMART" id="SM00408">
    <property type="entry name" value="IGc2"/>
    <property type="match status" value="3"/>
</dbReference>
<dbReference type="EC" id="2.7.10.1" evidence="2 26"/>
<evidence type="ECO:0000256" key="23">
    <source>
        <dbReference type="ARBA" id="ARBA00030503"/>
    </source>
</evidence>
<evidence type="ECO:0000313" key="39">
    <source>
        <dbReference type="Ensembl" id="ENSMMOP00000008264.1"/>
    </source>
</evidence>
<evidence type="ECO:0000256" key="20">
    <source>
        <dbReference type="ARBA" id="ARBA00023180"/>
    </source>
</evidence>
<dbReference type="AlphaFoldDB" id="A0A3Q3WHD9"/>
<evidence type="ECO:0000256" key="30">
    <source>
        <dbReference type="PIRSR" id="PIRSR000615-4"/>
    </source>
</evidence>
<accession>A0A3Q3WHD9</accession>
<feature type="binding site" evidence="28">
    <location>
        <position position="810"/>
    </location>
    <ligand>
        <name>ATP</name>
        <dbReference type="ChEBI" id="CHEBI:30616"/>
    </ligand>
</feature>
<comment type="activity regulation">
    <text evidence="26">Present in an inactive conformation in the absence of bound ligand. Binding of PDGFA and/or PDGFB leads to dimerization and activation by autophosphorylation on tyrosine residues.</text>
</comment>
<feature type="site" description="Important for interaction with phosphotyrosine-binding proteins" evidence="30">
    <location>
        <position position="950"/>
    </location>
</feature>
<keyword evidence="10" id="KW-0677">Repeat</keyword>
<evidence type="ECO:0000256" key="5">
    <source>
        <dbReference type="ARBA" id="ARBA00022475"/>
    </source>
</evidence>
<dbReference type="Ensembl" id="ENSMMOT00000008415.1">
    <property type="protein sequence ID" value="ENSMMOP00000008264.1"/>
    <property type="gene ID" value="ENSMMOG00000006401.1"/>
</dbReference>
<dbReference type="PROSITE" id="PS50011">
    <property type="entry name" value="PROTEIN_KINASE_DOM"/>
    <property type="match status" value="1"/>
</dbReference>
<dbReference type="InterPro" id="IPR050122">
    <property type="entry name" value="RTK"/>
</dbReference>
<dbReference type="PROSITE" id="PS00107">
    <property type="entry name" value="PROTEIN_KINASE_ATP"/>
    <property type="match status" value="1"/>
</dbReference>
<evidence type="ECO:0000256" key="13">
    <source>
        <dbReference type="ARBA" id="ARBA00022840"/>
    </source>
</evidence>
<protein>
    <recommendedName>
        <fullName evidence="3 26">Platelet-derived growth factor receptor alpha</fullName>
        <shortName evidence="26">PDGF-R-alpha</shortName>
        <shortName evidence="26">PDGFR-alpha</shortName>
        <ecNumber evidence="2 26">2.7.10.1</ecNumber>
    </recommendedName>
    <alternativeName>
        <fullName evidence="23 26">Alpha platelet-derived growth factor receptor</fullName>
    </alternativeName>
    <alternativeName>
        <fullName evidence="22 26">Alpha-type platelet-derived growth factor receptor</fullName>
    </alternativeName>
</protein>
<comment type="catalytic activity">
    <reaction evidence="24">
        <text>L-tyrosyl-[protein] + ATP = O-phospho-L-tyrosyl-[protein] + ADP + H(+)</text>
        <dbReference type="Rhea" id="RHEA:10596"/>
        <dbReference type="Rhea" id="RHEA-COMP:10136"/>
        <dbReference type="Rhea" id="RHEA-COMP:20101"/>
        <dbReference type="ChEBI" id="CHEBI:15378"/>
        <dbReference type="ChEBI" id="CHEBI:30616"/>
        <dbReference type="ChEBI" id="CHEBI:46858"/>
        <dbReference type="ChEBI" id="CHEBI:61978"/>
        <dbReference type="ChEBI" id="CHEBI:456216"/>
        <dbReference type="EC" id="2.7.10.1"/>
    </reaction>
</comment>
<dbReference type="SUPFAM" id="SSF48726">
    <property type="entry name" value="Immunoglobulin"/>
    <property type="match status" value="3"/>
</dbReference>
<dbReference type="InterPro" id="IPR013783">
    <property type="entry name" value="Ig-like_fold"/>
</dbReference>
<dbReference type="PANTHER" id="PTHR24416">
    <property type="entry name" value="TYROSINE-PROTEIN KINASE RECEPTOR"/>
    <property type="match status" value="1"/>
</dbReference>
<keyword evidence="4 26" id="KW-0217">Developmental protein</keyword>
<dbReference type="GO" id="GO:0001667">
    <property type="term" value="P:ameboidal-type cell migration"/>
    <property type="evidence" value="ECO:0007669"/>
    <property type="project" value="UniProtKB-ARBA"/>
</dbReference>
<name>A0A3Q3WHD9_MOLML</name>
<keyword evidence="16 26" id="KW-0472">Membrane</keyword>
<dbReference type="Pfam" id="PF25305">
    <property type="entry name" value="Ig_PDGFR_d4"/>
    <property type="match status" value="1"/>
</dbReference>
<dbReference type="InterPro" id="IPR017441">
    <property type="entry name" value="Protein_kinase_ATP_BS"/>
</dbReference>
<dbReference type="Gene3D" id="3.30.200.20">
    <property type="entry name" value="Phosphorylase Kinase, domain 1"/>
    <property type="match status" value="1"/>
</dbReference>
<sequence>MDVLSTDGCVFLSAPTAAMFPPSSAPVLLPQMDEMVVPLHTSFTLTCRGEAKLAWETPLEVPEKTQEDNSGLFVTTITVDVATVMHTGYYTCSYGKNTTEELEDSQIYIYVPDPEAPFVPLPVPFGNHVLSDHEEMEIQCRVSDPSTNVTLVNIDTQLPVPCVYDSKRGALGVFMAGTYVCQAFVNGEQRFSEEYIVHGWTGVLHVELRAKRTALLVGDTVTVTCLARGSEILEDHWKYPGKVVRANRAIKTVHENKRDQEILYTLTIPQASTKDSGIYSCSITDIITNDSQTKELAIRVFGTKAFMSIHPEFVAYESAELDEVREFRAEISSFPRASVTWLKDGIPLSDVTAEISTSLRQLNETSYMSVLTLIRAKEEDSGNYTMQVENGYQSGSAGLILEVKVPAVIVELMDIHHGSATGQSVVCISRGQPTPVVDWFVCKNIKNCANDTSSWAPLPANSTEVTMDSHFDEDGNLESQVIFGHLDNTLAVRCLARNDMAAVSREIKLVSSPHPELTVAAAVLVLLVVVIISLIVLVVIWKQKPRYEIRWRVIESVSPDGHEYIYVDPMQLPYDSRWEFPRDRLVLGRILGSGAFGKVVEGTAYGLSRSQPVMKVAVKMLKPTARSSEKQALMSELKIMTHLGPHLNIVNLLGACTKSGPIYIITEYCFYGDLVNYLHKNRENFLSLNPEKSTKKELDIFGINPADESSRSYVILSFECKGDYMDMKQADSTQYVPMLEMSNSFKYSDIQGSNYDHPPSQKGSEMDDLLSDSTNEGLTTTDLLSFTYQVAKGMEFLASKNCVHRDLAARNVLLSQGKIVKICDFGLARDIMHDNNYVSKGSTFLPVKWMAPESIFDNLYTTLSDVWSYGILLWEIFSLGGTPYPGMVVDSSFYNKIKSGYRMSKPEHAPQDVYEMMMKCWNSEPEKRPSFLGLSDNVASLLPSSYKRHYERVNHEFLKSDHPAVTRVCVDNDDAYIGIAYKNQGKLKDRESGFDEQRLSSDSGYIIPLPDLDPVSDEEYGKRNRHSSQTSEESAIETGSSSSTFAKREGETLEDITLLDEMCLDCGDLVEDSFL</sequence>
<evidence type="ECO:0000256" key="18">
    <source>
        <dbReference type="ARBA" id="ARBA00023157"/>
    </source>
</evidence>
<feature type="transmembrane region" description="Helical" evidence="36">
    <location>
        <begin position="517"/>
        <end position="541"/>
    </location>
</feature>
<evidence type="ECO:0000256" key="34">
    <source>
        <dbReference type="RuleBase" id="RU000311"/>
    </source>
</evidence>
<evidence type="ECO:0000256" key="15">
    <source>
        <dbReference type="ARBA" id="ARBA00022989"/>
    </source>
</evidence>
<evidence type="ECO:0000256" key="9">
    <source>
        <dbReference type="ARBA" id="ARBA00022692"/>
    </source>
</evidence>
<comment type="subunit">
    <text evidence="25">Interacts with homodimeric pdgfa, pdgfb and pdgfc, and with heterodimers formed by pdgfa and pdgfb. Monomer in the absence of bound ligand. Interaction with dimeric pdgfa, pdgfb and/or pdgfc leads to receptor dimerization, where both pdgfra homodimers and heterodimers with pdgfrb are observed.</text>
</comment>
<evidence type="ECO:0000256" key="26">
    <source>
        <dbReference type="PIRNR" id="PIRNR500950"/>
    </source>
</evidence>
<evidence type="ECO:0000256" key="3">
    <source>
        <dbReference type="ARBA" id="ARBA00016938"/>
    </source>
</evidence>
<dbReference type="SMART" id="SM00409">
    <property type="entry name" value="IG"/>
    <property type="match status" value="3"/>
</dbReference>
<evidence type="ECO:0000256" key="27">
    <source>
        <dbReference type="PIRSR" id="PIRSR000615-1"/>
    </source>
</evidence>
<evidence type="ECO:0000256" key="12">
    <source>
        <dbReference type="ARBA" id="ARBA00022777"/>
    </source>
</evidence>
<evidence type="ECO:0000256" key="7">
    <source>
        <dbReference type="ARBA" id="ARBA00022553"/>
    </source>
</evidence>
<dbReference type="FunFam" id="3.30.200.20:FF:000025">
    <property type="entry name" value="Platelet-derived growth factor receptor alpha"/>
    <property type="match status" value="1"/>
</dbReference>
<dbReference type="GO" id="GO:0048701">
    <property type="term" value="P:embryonic cranial skeleton morphogenesis"/>
    <property type="evidence" value="ECO:0007669"/>
    <property type="project" value="TreeGrafter"/>
</dbReference>
<evidence type="ECO:0000256" key="8">
    <source>
        <dbReference type="ARBA" id="ARBA00022679"/>
    </source>
</evidence>
<keyword evidence="29" id="KW-0479">Metal-binding</keyword>
<dbReference type="OMA" id="PGLILCQ"/>
<evidence type="ECO:0000256" key="19">
    <source>
        <dbReference type="ARBA" id="ARBA00023170"/>
    </source>
</evidence>
<dbReference type="InterPro" id="IPR001824">
    <property type="entry name" value="Tyr_kinase_rcpt_3_CS"/>
</dbReference>
<dbReference type="Pfam" id="PF07679">
    <property type="entry name" value="I-set"/>
    <property type="match status" value="2"/>
</dbReference>
<evidence type="ECO:0000256" key="29">
    <source>
        <dbReference type="PIRSR" id="PIRSR000615-3"/>
    </source>
</evidence>
<keyword evidence="12 26" id="KW-0418">Kinase</keyword>
<feature type="compositionally biased region" description="Polar residues" evidence="35">
    <location>
        <begin position="1027"/>
        <end position="1045"/>
    </location>
</feature>
<dbReference type="PIRSF" id="PIRSF000615">
    <property type="entry name" value="TyrPK_CSF1-R"/>
    <property type="match status" value="1"/>
</dbReference>
<comment type="function">
    <text evidence="26">Tyrosine-protein kinase that acts as a cell-surface receptor for PDGFA, PDGFB and PDGFC and plays an essential role in the regulation of embryonic development, cell proliferation, survival and chemotaxis. Depending on the context, promotes or inhibits cell proliferation and cell migration. Plays an important role in the differentiation of bone marrow-derived mesenchymal stem cells. Required for normal skeleton development.</text>
</comment>
<evidence type="ECO:0000256" key="31">
    <source>
        <dbReference type="PIRSR" id="PIRSR500950-51"/>
    </source>
</evidence>
<feature type="binding site" evidence="31">
    <location>
        <begin position="591"/>
        <end position="599"/>
    </location>
    <ligand>
        <name>ATP</name>
        <dbReference type="ChEBI" id="CHEBI:30616"/>
    </ligand>
</feature>
<dbReference type="InterPro" id="IPR003598">
    <property type="entry name" value="Ig_sub2"/>
</dbReference>
<dbReference type="Pfam" id="PF07714">
    <property type="entry name" value="PK_Tyr_Ser-Thr"/>
    <property type="match status" value="1"/>
</dbReference>
<keyword evidence="14" id="KW-0832">Ubl conjugation</keyword>
<feature type="binding site" evidence="28">
    <location>
        <begin position="667"/>
        <end position="673"/>
    </location>
    <ligand>
        <name>ATP</name>
        <dbReference type="ChEBI" id="CHEBI:30616"/>
    </ligand>
</feature>
<feature type="disulfide bond" evidence="32">
    <location>
        <begin position="47"/>
        <end position="92"/>
    </location>
</feature>
<dbReference type="FunFam" id="2.60.40.10:FF:000720">
    <property type="entry name" value="Platelet-derived growth factor receptor alpha"/>
    <property type="match status" value="1"/>
</dbReference>
<feature type="binding site" evidence="28 33">
    <location>
        <position position="619"/>
    </location>
    <ligand>
        <name>ATP</name>
        <dbReference type="ChEBI" id="CHEBI:30616"/>
    </ligand>
</feature>
<feature type="disulfide bond" evidence="32">
    <location>
        <begin position="427"/>
        <end position="494"/>
    </location>
</feature>
<evidence type="ECO:0000256" key="6">
    <source>
        <dbReference type="ARBA" id="ARBA00022500"/>
    </source>
</evidence>
<evidence type="ECO:0000256" key="10">
    <source>
        <dbReference type="ARBA" id="ARBA00022737"/>
    </source>
</evidence>
<dbReference type="GO" id="GO:0006935">
    <property type="term" value="P:chemotaxis"/>
    <property type="evidence" value="ECO:0007669"/>
    <property type="project" value="UniProtKB-KW"/>
</dbReference>
<evidence type="ECO:0000256" key="32">
    <source>
        <dbReference type="PIRSR" id="PIRSR500950-52"/>
    </source>
</evidence>
<proteinExistence type="inferred from homology"/>
<evidence type="ECO:0000256" key="36">
    <source>
        <dbReference type="SAM" id="Phobius"/>
    </source>
</evidence>
<evidence type="ECO:0000256" key="16">
    <source>
        <dbReference type="ARBA" id="ARBA00023136"/>
    </source>
</evidence>
<dbReference type="SMART" id="SM00219">
    <property type="entry name" value="TyrKc"/>
    <property type="match status" value="1"/>
</dbReference>
<evidence type="ECO:0000256" key="28">
    <source>
        <dbReference type="PIRSR" id="PIRSR000615-2"/>
    </source>
</evidence>
<dbReference type="PIRSF" id="PIRSF500950">
    <property type="entry name" value="Alpha-PDGF_receptor"/>
    <property type="match status" value="1"/>
</dbReference>
<dbReference type="InterPro" id="IPR000719">
    <property type="entry name" value="Prot_kinase_dom"/>
</dbReference>
<keyword evidence="8 26" id="KW-0808">Transferase</keyword>
<evidence type="ECO:0000256" key="25">
    <source>
        <dbReference type="ARBA" id="ARBA00064866"/>
    </source>
</evidence>
<feature type="disulfide bond" evidence="32">
    <location>
        <begin position="225"/>
        <end position="281"/>
    </location>
</feature>